<dbReference type="GO" id="GO:0016787">
    <property type="term" value="F:hydrolase activity"/>
    <property type="evidence" value="ECO:0007669"/>
    <property type="project" value="UniProtKB-KW"/>
</dbReference>
<dbReference type="Gene3D" id="3.40.50.1820">
    <property type="entry name" value="alpha/beta hydrolase"/>
    <property type="match status" value="1"/>
</dbReference>
<dbReference type="PANTHER" id="PTHR11559">
    <property type="entry name" value="CARBOXYLESTERASE"/>
    <property type="match status" value="1"/>
</dbReference>
<feature type="domain" description="Carboxylesterase type B" evidence="4">
    <location>
        <begin position="35"/>
        <end position="530"/>
    </location>
</feature>
<evidence type="ECO:0000313" key="5">
    <source>
        <dbReference type="EMBL" id="KAG5653648.1"/>
    </source>
</evidence>
<dbReference type="InterPro" id="IPR050309">
    <property type="entry name" value="Type-B_Carboxylest/Lipase"/>
</dbReference>
<keyword evidence="6" id="KW-1185">Reference proteome</keyword>
<dbReference type="EMBL" id="JABCKI010000041">
    <property type="protein sequence ID" value="KAG5653648.1"/>
    <property type="molecule type" value="Genomic_DNA"/>
</dbReference>
<evidence type="ECO:0000256" key="3">
    <source>
        <dbReference type="RuleBase" id="RU361235"/>
    </source>
</evidence>
<sequence>MFSAMRLYQAILLALLASPIRALPQTVPGPSTSSLQVSLATGTFLGATTTAGIERWLGIRYAQPPVGALRFKAPLPLAPSPSTVVDASNYGNVCPQPANAALGAPVAEDCLNLNVYRPQGTPANAKLPVLVWIYGGAFTSGASSVASLDPTRIINRSVENGKPIMFVAFNYRVNTFGFLASASVPPEDLNAGLQDQRAALLFVKQNIAAFGGDPAKVTIWGQSAGGGSVEAHLVYPAPEPLFRAGIADSSTGPFKSSPDAASYDLPGNPFARLLAATGCSAGSGAFACLQQLPYETLLNASNSQIAATLNGQVWQPAVGPTGSLIPERASARIARGEFLRVPYLAGTNVNEGTSFSTTLRGLSLTGAAQDAAFDAFVASPLLASSAGTLPASMLNRLHELYPANDPQLGAPSNTGDSLFDRAAAWYTDAIYLAPRRLFFDQASKGQGKVWGYYFREVIPGNNAILGVAHSTDLQMLFGALPAAAVDVEAELANKMRDYYINFVHDLNPGDDWPMYAPTSRNIMQLKRDNVTVIPDDWDVEKTNFLNSAEVLAEFQK</sequence>
<gene>
    <name evidence="5" type="ORF">H0H81_011750</name>
</gene>
<evidence type="ECO:0000259" key="4">
    <source>
        <dbReference type="Pfam" id="PF00135"/>
    </source>
</evidence>
<evidence type="ECO:0000256" key="1">
    <source>
        <dbReference type="ARBA" id="ARBA00005964"/>
    </source>
</evidence>
<dbReference type="InterPro" id="IPR002018">
    <property type="entry name" value="CarbesteraseB"/>
</dbReference>
<keyword evidence="3" id="KW-0732">Signal</keyword>
<keyword evidence="2 3" id="KW-0378">Hydrolase</keyword>
<accession>A0A9P7GP30</accession>
<dbReference type="EC" id="3.1.1.-" evidence="3"/>
<dbReference type="AlphaFoldDB" id="A0A9P7GP30"/>
<name>A0A9P7GP30_9AGAR</name>
<dbReference type="Proteomes" id="UP000717328">
    <property type="component" value="Unassembled WGS sequence"/>
</dbReference>
<proteinExistence type="inferred from homology"/>
<feature type="signal peptide" evidence="3">
    <location>
        <begin position="1"/>
        <end position="22"/>
    </location>
</feature>
<dbReference type="OrthoDB" id="408631at2759"/>
<dbReference type="Pfam" id="PF00135">
    <property type="entry name" value="COesterase"/>
    <property type="match status" value="1"/>
</dbReference>
<dbReference type="InterPro" id="IPR029058">
    <property type="entry name" value="AB_hydrolase_fold"/>
</dbReference>
<comment type="caution">
    <text evidence="5">The sequence shown here is derived from an EMBL/GenBank/DDBJ whole genome shotgun (WGS) entry which is preliminary data.</text>
</comment>
<reference evidence="5" key="2">
    <citation type="submission" date="2021-10" db="EMBL/GenBank/DDBJ databases">
        <title>Phylogenomics reveals ancestral predisposition of the termite-cultivated fungus Termitomyces towards a domesticated lifestyle.</title>
        <authorList>
            <person name="Auxier B."/>
            <person name="Grum-Grzhimaylo A."/>
            <person name="Cardenas M.E."/>
            <person name="Lodge J.D."/>
            <person name="Laessoe T."/>
            <person name="Pedersen O."/>
            <person name="Smith M.E."/>
            <person name="Kuyper T.W."/>
            <person name="Franco-Molano E.A."/>
            <person name="Baroni T.J."/>
            <person name="Aanen D.K."/>
        </authorList>
    </citation>
    <scope>NUCLEOTIDE SEQUENCE</scope>
    <source>
        <strain evidence="5">D49</strain>
    </source>
</reference>
<dbReference type="SUPFAM" id="SSF53474">
    <property type="entry name" value="alpha/beta-Hydrolases"/>
    <property type="match status" value="1"/>
</dbReference>
<organism evidence="5 6">
    <name type="scientific">Sphagnurus paluster</name>
    <dbReference type="NCBI Taxonomy" id="117069"/>
    <lineage>
        <taxon>Eukaryota</taxon>
        <taxon>Fungi</taxon>
        <taxon>Dikarya</taxon>
        <taxon>Basidiomycota</taxon>
        <taxon>Agaricomycotina</taxon>
        <taxon>Agaricomycetes</taxon>
        <taxon>Agaricomycetidae</taxon>
        <taxon>Agaricales</taxon>
        <taxon>Tricholomatineae</taxon>
        <taxon>Lyophyllaceae</taxon>
        <taxon>Sphagnurus</taxon>
    </lineage>
</organism>
<reference evidence="5" key="1">
    <citation type="submission" date="2021-02" db="EMBL/GenBank/DDBJ databases">
        <authorList>
            <person name="Nieuwenhuis M."/>
            <person name="Van De Peppel L.J.J."/>
        </authorList>
    </citation>
    <scope>NUCLEOTIDE SEQUENCE</scope>
    <source>
        <strain evidence="5">D49</strain>
    </source>
</reference>
<evidence type="ECO:0000256" key="2">
    <source>
        <dbReference type="ARBA" id="ARBA00022801"/>
    </source>
</evidence>
<evidence type="ECO:0000313" key="6">
    <source>
        <dbReference type="Proteomes" id="UP000717328"/>
    </source>
</evidence>
<comment type="similarity">
    <text evidence="1 3">Belongs to the type-B carboxylesterase/lipase family.</text>
</comment>
<protein>
    <recommendedName>
        <fullName evidence="3">Carboxylic ester hydrolase</fullName>
        <ecNumber evidence="3">3.1.1.-</ecNumber>
    </recommendedName>
</protein>
<feature type="chain" id="PRO_5040533614" description="Carboxylic ester hydrolase" evidence="3">
    <location>
        <begin position="23"/>
        <end position="556"/>
    </location>
</feature>
<dbReference type="PROSITE" id="PS00122">
    <property type="entry name" value="CARBOXYLESTERASE_B_1"/>
    <property type="match status" value="1"/>
</dbReference>
<dbReference type="InterPro" id="IPR019826">
    <property type="entry name" value="Carboxylesterase_B_AS"/>
</dbReference>